<dbReference type="AlphaFoldDB" id="A0A8B8AKW0"/>
<dbReference type="InterPro" id="IPR031633">
    <property type="entry name" value="SLD5_C"/>
</dbReference>
<dbReference type="FunFam" id="3.40.5.60:FF:000001">
    <property type="entry name" value="DNA replication complex GINS protein SLD5"/>
    <property type="match status" value="1"/>
</dbReference>
<dbReference type="OrthoDB" id="338231at2759"/>
<dbReference type="Gene3D" id="1.20.58.1030">
    <property type="match status" value="1"/>
</dbReference>
<dbReference type="PANTHER" id="PTHR21206">
    <property type="entry name" value="SLD5 PROTEIN"/>
    <property type="match status" value="1"/>
</dbReference>
<dbReference type="InterPro" id="IPR021151">
    <property type="entry name" value="GINS_A"/>
</dbReference>
<dbReference type="PIRSF" id="PIRSF007764">
    <property type="entry name" value="Sld5"/>
    <property type="match status" value="1"/>
</dbReference>
<dbReference type="PANTHER" id="PTHR21206:SF0">
    <property type="entry name" value="DNA REPLICATION COMPLEX GINS PROTEIN SLD5"/>
    <property type="match status" value="1"/>
</dbReference>
<dbReference type="Gene3D" id="3.40.5.60">
    <property type="match status" value="1"/>
</dbReference>
<sequence>MADTDEVDGASDEEVEALTAAEVFQKLEEAWLNEKFSPELLEAKTDLVDCMLEQITEMEENIKRAKKGDFKVVLHRMEIDRIRYVLSSYLRCRLKKIEKFTDHVLEQESNRKEEDVCHLSPEEFTFAKEYAATMETHMNSLVLRHMPPNLQAMDPKQTTVRPNMDSYVFLRVNEDTDGVLVEEETLDTGEEIVDLQKGDQHIMRYKPLSALVMAGAVSLI</sequence>
<evidence type="ECO:0000256" key="5">
    <source>
        <dbReference type="ARBA" id="ARBA00022454"/>
    </source>
</evidence>
<dbReference type="KEGG" id="cvn:111102289"/>
<comment type="similarity">
    <text evidence="3 8">Belongs to the GINS4/SLD5 family.</text>
</comment>
<dbReference type="InterPro" id="IPR036224">
    <property type="entry name" value="GINS_bundle-like_dom_sf"/>
</dbReference>
<evidence type="ECO:0000256" key="1">
    <source>
        <dbReference type="ARBA" id="ARBA00004123"/>
    </source>
</evidence>
<evidence type="ECO:0000259" key="11">
    <source>
        <dbReference type="Pfam" id="PF16922"/>
    </source>
</evidence>
<feature type="domain" description="DNA replication complex GINS protein SLD5 C-terminal" evidence="11">
    <location>
        <begin position="162"/>
        <end position="220"/>
    </location>
</feature>
<keyword evidence="6 8" id="KW-0235">DNA replication</keyword>
<keyword evidence="9" id="KW-0175">Coiled coil</keyword>
<evidence type="ECO:0000256" key="2">
    <source>
        <dbReference type="ARBA" id="ARBA00004286"/>
    </source>
</evidence>
<evidence type="ECO:0000256" key="9">
    <source>
        <dbReference type="SAM" id="Coils"/>
    </source>
</evidence>
<evidence type="ECO:0000259" key="10">
    <source>
        <dbReference type="Pfam" id="PF05916"/>
    </source>
</evidence>
<organism evidence="12 13">
    <name type="scientific">Crassostrea virginica</name>
    <name type="common">Eastern oyster</name>
    <dbReference type="NCBI Taxonomy" id="6565"/>
    <lineage>
        <taxon>Eukaryota</taxon>
        <taxon>Metazoa</taxon>
        <taxon>Spiralia</taxon>
        <taxon>Lophotrochozoa</taxon>
        <taxon>Mollusca</taxon>
        <taxon>Bivalvia</taxon>
        <taxon>Autobranchia</taxon>
        <taxon>Pteriomorphia</taxon>
        <taxon>Ostreida</taxon>
        <taxon>Ostreoidea</taxon>
        <taxon>Ostreidae</taxon>
        <taxon>Crassostrea</taxon>
    </lineage>
</organism>
<feature type="coiled-coil region" evidence="9">
    <location>
        <begin position="41"/>
        <end position="68"/>
    </location>
</feature>
<comment type="subcellular location">
    <subcellularLocation>
        <location evidence="2">Chromosome</location>
    </subcellularLocation>
    <subcellularLocation>
        <location evidence="1 8">Nucleus</location>
    </subcellularLocation>
</comment>
<dbReference type="InterPro" id="IPR008591">
    <property type="entry name" value="GINS_Sld5"/>
</dbReference>
<keyword evidence="12" id="KW-1185">Reference proteome</keyword>
<comment type="function">
    <text evidence="8">The GINS complex plays an essential role in the initiation of DNA replication.</text>
</comment>
<evidence type="ECO:0000256" key="7">
    <source>
        <dbReference type="ARBA" id="ARBA00023242"/>
    </source>
</evidence>
<dbReference type="SUPFAM" id="SSF160059">
    <property type="entry name" value="PriA/YqbF domain"/>
    <property type="match status" value="1"/>
</dbReference>
<dbReference type="GO" id="GO:0000727">
    <property type="term" value="P:double-strand break repair via break-induced replication"/>
    <property type="evidence" value="ECO:0007669"/>
    <property type="project" value="TreeGrafter"/>
</dbReference>
<dbReference type="SUPFAM" id="SSF158573">
    <property type="entry name" value="GINS helical bundle-like"/>
    <property type="match status" value="1"/>
</dbReference>
<evidence type="ECO:0000256" key="6">
    <source>
        <dbReference type="ARBA" id="ARBA00022705"/>
    </source>
</evidence>
<dbReference type="InterPro" id="IPR038749">
    <property type="entry name" value="Sld5_GINS_A"/>
</dbReference>
<evidence type="ECO:0000313" key="13">
    <source>
        <dbReference type="RefSeq" id="XP_022290679.1"/>
    </source>
</evidence>
<evidence type="ECO:0000256" key="8">
    <source>
        <dbReference type="PIRNR" id="PIRNR007764"/>
    </source>
</evidence>
<dbReference type="CDD" id="cd21692">
    <property type="entry name" value="GINS_B_Sld5"/>
    <property type="match status" value="1"/>
</dbReference>
<evidence type="ECO:0000256" key="3">
    <source>
        <dbReference type="ARBA" id="ARBA00008187"/>
    </source>
</evidence>
<protein>
    <recommendedName>
        <fullName evidence="4 8">DNA replication complex GINS protein SLD5</fullName>
    </recommendedName>
</protein>
<dbReference type="GO" id="GO:0000811">
    <property type="term" value="C:GINS complex"/>
    <property type="evidence" value="ECO:0007669"/>
    <property type="project" value="UniProtKB-UniRule"/>
</dbReference>
<dbReference type="CDD" id="cd11711">
    <property type="entry name" value="GINS_A_Sld5"/>
    <property type="match status" value="1"/>
</dbReference>
<dbReference type="GO" id="GO:0006261">
    <property type="term" value="P:DNA-templated DNA replication"/>
    <property type="evidence" value="ECO:0007669"/>
    <property type="project" value="InterPro"/>
</dbReference>
<dbReference type="GeneID" id="111102289"/>
<evidence type="ECO:0000256" key="4">
    <source>
        <dbReference type="ARBA" id="ARBA00014804"/>
    </source>
</evidence>
<dbReference type="Pfam" id="PF16922">
    <property type="entry name" value="SLD5_C"/>
    <property type="match status" value="1"/>
</dbReference>
<dbReference type="FunFam" id="1.20.58.1030:FF:000002">
    <property type="entry name" value="DNA replication complex GINS protein SLD5"/>
    <property type="match status" value="1"/>
</dbReference>
<dbReference type="Proteomes" id="UP000694844">
    <property type="component" value="Chromosome 6"/>
</dbReference>
<dbReference type="RefSeq" id="XP_022290679.1">
    <property type="nucleotide sequence ID" value="XM_022434971.1"/>
</dbReference>
<accession>A0A8B8AKW0</accession>
<gene>
    <name evidence="13" type="primary">LOC111102289</name>
</gene>
<dbReference type="Pfam" id="PF05916">
    <property type="entry name" value="Sld5"/>
    <property type="match status" value="1"/>
</dbReference>
<keyword evidence="7 8" id="KW-0539">Nucleus</keyword>
<evidence type="ECO:0000313" key="12">
    <source>
        <dbReference type="Proteomes" id="UP000694844"/>
    </source>
</evidence>
<keyword evidence="5" id="KW-0158">Chromosome</keyword>
<feature type="domain" description="GINS subunit" evidence="10">
    <location>
        <begin position="52"/>
        <end position="141"/>
    </location>
</feature>
<reference evidence="13" key="1">
    <citation type="submission" date="2025-08" db="UniProtKB">
        <authorList>
            <consortium name="RefSeq"/>
        </authorList>
    </citation>
    <scope>IDENTIFICATION</scope>
    <source>
        <tissue evidence="13">Whole sample</tissue>
    </source>
</reference>
<name>A0A8B8AKW0_CRAVI</name>
<proteinExistence type="inferred from homology"/>